<dbReference type="EMBL" id="JAZGQO010000018">
    <property type="protein sequence ID" value="KAK6167271.1"/>
    <property type="molecule type" value="Genomic_DNA"/>
</dbReference>
<evidence type="ECO:0000256" key="4">
    <source>
        <dbReference type="SAM" id="MobiDB-lite"/>
    </source>
</evidence>
<evidence type="ECO:0000313" key="9">
    <source>
        <dbReference type="Proteomes" id="UP001347796"/>
    </source>
</evidence>
<dbReference type="CDD" id="cd05136">
    <property type="entry name" value="RasGAP_DAB2IP"/>
    <property type="match status" value="1"/>
</dbReference>
<feature type="region of interest" description="Disordered" evidence="4">
    <location>
        <begin position="810"/>
        <end position="829"/>
    </location>
</feature>
<feature type="domain" description="Ras-GAP" evidence="7">
    <location>
        <begin position="445"/>
        <end position="637"/>
    </location>
</feature>
<evidence type="ECO:0000256" key="3">
    <source>
        <dbReference type="SAM" id="Coils"/>
    </source>
</evidence>
<evidence type="ECO:0000256" key="2">
    <source>
        <dbReference type="ARBA" id="ARBA00022553"/>
    </source>
</evidence>
<dbReference type="GO" id="GO:0005096">
    <property type="term" value="F:GTPase activator activity"/>
    <property type="evidence" value="ECO:0007669"/>
    <property type="project" value="UniProtKB-KW"/>
</dbReference>
<dbReference type="InterPro" id="IPR039360">
    <property type="entry name" value="Ras_GTPase"/>
</dbReference>
<feature type="compositionally biased region" description="Polar residues" evidence="4">
    <location>
        <begin position="812"/>
        <end position="828"/>
    </location>
</feature>
<dbReference type="Gene3D" id="1.10.506.10">
    <property type="entry name" value="GTPase Activation - p120gap, domain 1"/>
    <property type="match status" value="2"/>
</dbReference>
<dbReference type="PANTHER" id="PTHR10194:SF60">
    <property type="entry name" value="RAS GTPASE-ACTIVATING PROTEIN RASKOL"/>
    <property type="match status" value="1"/>
</dbReference>
<dbReference type="PANTHER" id="PTHR10194">
    <property type="entry name" value="RAS GTPASE-ACTIVATING PROTEINS"/>
    <property type="match status" value="1"/>
</dbReference>
<dbReference type="PROSITE" id="PS50003">
    <property type="entry name" value="PH_DOMAIN"/>
    <property type="match status" value="1"/>
</dbReference>
<dbReference type="PROSITE" id="PS00509">
    <property type="entry name" value="RAS_GTPASE_ACTIV_1"/>
    <property type="match status" value="1"/>
</dbReference>
<dbReference type="SUPFAM" id="SSF50729">
    <property type="entry name" value="PH domain-like"/>
    <property type="match status" value="1"/>
</dbReference>
<keyword evidence="1" id="KW-0343">GTPase activation</keyword>
<reference evidence="8 9" key="1">
    <citation type="submission" date="2024-01" db="EMBL/GenBank/DDBJ databases">
        <title>The genome of the rayed Mediterranean limpet Patella caerulea (Linnaeus, 1758).</title>
        <authorList>
            <person name="Anh-Thu Weber A."/>
            <person name="Halstead-Nussloch G."/>
        </authorList>
    </citation>
    <scope>NUCLEOTIDE SEQUENCE [LARGE SCALE GENOMIC DNA]</scope>
    <source>
        <strain evidence="8">AATW-2023a</strain>
        <tissue evidence="8">Whole specimen</tissue>
    </source>
</reference>
<dbReference type="Gene3D" id="2.60.40.150">
    <property type="entry name" value="C2 domain"/>
    <property type="match status" value="1"/>
</dbReference>
<feature type="compositionally biased region" description="Polar residues" evidence="4">
    <location>
        <begin position="974"/>
        <end position="985"/>
    </location>
</feature>
<dbReference type="PROSITE" id="PS50018">
    <property type="entry name" value="RAS_GTPASE_ACTIV_2"/>
    <property type="match status" value="1"/>
</dbReference>
<keyword evidence="3" id="KW-0175">Coiled coil</keyword>
<dbReference type="SMART" id="SM00323">
    <property type="entry name" value="RasGAP"/>
    <property type="match status" value="1"/>
</dbReference>
<comment type="caution">
    <text evidence="8">The sequence shown here is derived from an EMBL/GenBank/DDBJ whole genome shotgun (WGS) entry which is preliminary data.</text>
</comment>
<feature type="compositionally biased region" description="Basic and acidic residues" evidence="4">
    <location>
        <begin position="915"/>
        <end position="924"/>
    </location>
</feature>
<proteinExistence type="predicted"/>
<dbReference type="SUPFAM" id="SSF49562">
    <property type="entry name" value="C2 domain (Calcium/lipid-binding domain, CaLB)"/>
    <property type="match status" value="1"/>
</dbReference>
<dbReference type="Pfam" id="PF12004">
    <property type="entry name" value="DAB2P_C"/>
    <property type="match status" value="1"/>
</dbReference>
<dbReference type="SUPFAM" id="SSF48350">
    <property type="entry name" value="GTPase activation domain, GAP"/>
    <property type="match status" value="1"/>
</dbReference>
<evidence type="ECO:0000313" key="8">
    <source>
        <dbReference type="EMBL" id="KAK6167271.1"/>
    </source>
</evidence>
<feature type="domain" description="PH" evidence="5">
    <location>
        <begin position="238"/>
        <end position="272"/>
    </location>
</feature>
<evidence type="ECO:0000259" key="6">
    <source>
        <dbReference type="PROSITE" id="PS50004"/>
    </source>
</evidence>
<dbReference type="Proteomes" id="UP001347796">
    <property type="component" value="Unassembled WGS sequence"/>
</dbReference>
<dbReference type="SMART" id="SM00239">
    <property type="entry name" value="C2"/>
    <property type="match status" value="1"/>
</dbReference>
<dbReference type="Gene3D" id="2.30.29.30">
    <property type="entry name" value="Pleckstrin-homology domain (PH domain)/Phosphotyrosine-binding domain (PTB)"/>
    <property type="match status" value="1"/>
</dbReference>
<evidence type="ECO:0008006" key="10">
    <source>
        <dbReference type="Google" id="ProtNLM"/>
    </source>
</evidence>
<name>A0AAN8GB30_PATCE</name>
<keyword evidence="2" id="KW-0597">Phosphoprotein</keyword>
<feature type="domain" description="C2" evidence="6">
    <location>
        <begin position="263"/>
        <end position="381"/>
    </location>
</feature>
<evidence type="ECO:0000259" key="5">
    <source>
        <dbReference type="PROSITE" id="PS50003"/>
    </source>
</evidence>
<dbReference type="InterPro" id="IPR057606">
    <property type="entry name" value="SynGAP1-like_PH"/>
</dbReference>
<dbReference type="InterPro" id="IPR008936">
    <property type="entry name" value="Rho_GTPase_activation_prot"/>
</dbReference>
<dbReference type="InterPro" id="IPR011993">
    <property type="entry name" value="PH-like_dom_sf"/>
</dbReference>
<dbReference type="PROSITE" id="PS50004">
    <property type="entry name" value="C2"/>
    <property type="match status" value="1"/>
</dbReference>
<feature type="compositionally biased region" description="Low complexity" evidence="4">
    <location>
        <begin position="997"/>
        <end position="1012"/>
    </location>
</feature>
<dbReference type="InterPro" id="IPR001849">
    <property type="entry name" value="PH_domain"/>
</dbReference>
<protein>
    <recommendedName>
        <fullName evidence="10">Ras GTPase-activating protein nGAP</fullName>
    </recommendedName>
</protein>
<feature type="region of interest" description="Disordered" evidence="4">
    <location>
        <begin position="949"/>
        <end position="1012"/>
    </location>
</feature>
<feature type="compositionally biased region" description="Polar residues" evidence="4">
    <location>
        <begin position="949"/>
        <end position="961"/>
    </location>
</feature>
<sequence length="1320" mass="149251">MFPRFYTRKYDVASAESFFRSRTLELRNESLPDLSKSLDFDTGRGHTFFRKIFNSSFDRLNERRGSAPLASTGFSGEDMMDTPSSTSSKLASFFSKKGFRSNLKRTKSVTKLDRKRSASNVCENDTGSFVGSLKRTMSLGRLNRKRNMPNKSDHISSTNDVSVSTTDDINATHHHNFPCECAKRTPENLQTWSLISSRIRTSRSHESLLTSPASMHSVDLSSPDINIKPLHTSVLGHDHCFQVSTHHGSKYISCRTSEERDKWLDSLRKTVKPNQEHCRRTDNSLKLWLVEAKNVSSKKRYFCEIYLDKTLYARTSTKMKSEMLFWGEHFEFNNLPPVDVITVNLFREADRKKKKDKNTLLGYINIPIAEIGNRQYVEKWYTAMSGTVGKAGKDTKTDLPIIRLKARYQTVHILPLDLYSDFINYLQSDYCKLCEGLEPIVNVRDKEDIATTLIHIMQKLGLAQQFLSDVVMTEIYRLDNEHLTFRGNSLATKAMEAYMKLVGEKFLHDTIGDYVRNLIECHDDCEVDPTKVSNIATLQCHQKNLEMYCQMAWAKIMNSYCYFPSELREVFSSFRERCIDHGKEDVSDNLISASIFLRFLCPAILSPSLFNLTQEYPQERAARNLTLIAKTIQTLANFTKFGGGKEEYMTFLNGFVERESNSMKTFLKQISSLDGGNQFLEFDGFIDMGREISILHSMLQENLDKASEESVKKLSKLKSILSHISAAIDDPTIGQTMKHNRKSQVYDNLVNVPSSLNATSPTKALRDLLEQCGEDLPIIQQLNRQSSLNDVLKESRDYSAKPVKLSSRFDSRSATYTPRSSEVSNVSARSRKIDEDLVNQSWNQMVSVADSVNNGGEYLDLIPFMDEDAQNSSMEMDHNTHGSQVSIGQLSTIASSGYQSFSYSQSNSPIDSNGQEDRTAHETSKSPPALGYTYPLQFSNPLYSHQLTSNSSSSCRRTLTPSSSTYQASSDSSINSADETGSVRQPNPIVKNDCSKSQNPLHQLSQLSSSSSSCESLTEQPIYGNSRSCSSSSSSVKFSMVQTGSSPAHSHSTPRMDRVLSRHRDTLPHDHSEGRSRPYHLSHSMDFGYLSKHNYSDTLRRASTDTLITQTNNQSNRLRSGSSGSLCHSGEDNLSSSGSSRRLSPLSSVHMGISSVQRKLQEQEKTKIEYEQQVHVLRQQLADAQIVLEQAEARLSEHEETTHQVAREWQQRLQESEERMRLQQAEKDDQMKSIIHRLVLIEDELKKEQVEMQRVVSEKQAVIEAQERRITTVDAANAKLLQALNELKERYTTTQRNGILGSTRPKITSAELGGFKSSSC</sequence>
<feature type="region of interest" description="Disordered" evidence="4">
    <location>
        <begin position="1109"/>
        <end position="1147"/>
    </location>
</feature>
<feature type="region of interest" description="Disordered" evidence="4">
    <location>
        <begin position="901"/>
        <end position="931"/>
    </location>
</feature>
<dbReference type="Pfam" id="PF00616">
    <property type="entry name" value="RasGAP"/>
    <property type="match status" value="2"/>
</dbReference>
<dbReference type="InterPro" id="IPR000008">
    <property type="entry name" value="C2_dom"/>
</dbReference>
<evidence type="ECO:0000256" key="1">
    <source>
        <dbReference type="ARBA" id="ARBA00022468"/>
    </source>
</evidence>
<gene>
    <name evidence="8" type="ORF">SNE40_021342</name>
</gene>
<accession>A0AAN8GB30</accession>
<dbReference type="InterPro" id="IPR035892">
    <property type="entry name" value="C2_domain_sf"/>
</dbReference>
<feature type="compositionally biased region" description="Low complexity" evidence="4">
    <location>
        <begin position="962"/>
        <end position="973"/>
    </location>
</feature>
<feature type="coiled-coil region" evidence="3">
    <location>
        <begin position="1153"/>
        <end position="1297"/>
    </location>
</feature>
<feature type="region of interest" description="Disordered" evidence="4">
    <location>
        <begin position="144"/>
        <end position="163"/>
    </location>
</feature>
<feature type="compositionally biased region" description="Low complexity" evidence="4">
    <location>
        <begin position="1134"/>
        <end position="1147"/>
    </location>
</feature>
<organism evidence="8 9">
    <name type="scientific">Patella caerulea</name>
    <name type="common">Rayed Mediterranean limpet</name>
    <dbReference type="NCBI Taxonomy" id="87958"/>
    <lineage>
        <taxon>Eukaryota</taxon>
        <taxon>Metazoa</taxon>
        <taxon>Spiralia</taxon>
        <taxon>Lophotrochozoa</taxon>
        <taxon>Mollusca</taxon>
        <taxon>Gastropoda</taxon>
        <taxon>Patellogastropoda</taxon>
        <taxon>Patelloidea</taxon>
        <taxon>Patellidae</taxon>
        <taxon>Patella</taxon>
    </lineage>
</organism>
<dbReference type="Pfam" id="PF25321">
    <property type="entry name" value="PH_RASGAP"/>
    <property type="match status" value="1"/>
</dbReference>
<evidence type="ECO:0000259" key="7">
    <source>
        <dbReference type="PROSITE" id="PS50018"/>
    </source>
</evidence>
<dbReference type="InterPro" id="IPR023152">
    <property type="entry name" value="RasGAP_CS"/>
</dbReference>
<dbReference type="Pfam" id="PF00168">
    <property type="entry name" value="C2"/>
    <property type="match status" value="1"/>
</dbReference>
<dbReference type="CDD" id="cd04013">
    <property type="entry name" value="C2_SynGAP_like"/>
    <property type="match status" value="1"/>
</dbReference>
<feature type="compositionally biased region" description="Low complexity" evidence="4">
    <location>
        <begin position="1113"/>
        <end position="1126"/>
    </location>
</feature>
<dbReference type="InterPro" id="IPR001936">
    <property type="entry name" value="RasGAP_dom"/>
</dbReference>
<dbReference type="InterPro" id="IPR021887">
    <property type="entry name" value="DAB2P_C"/>
</dbReference>
<keyword evidence="9" id="KW-1185">Reference proteome</keyword>